<dbReference type="InterPro" id="IPR006026">
    <property type="entry name" value="Peptidase_Metallo"/>
</dbReference>
<evidence type="ECO:0000313" key="9">
    <source>
        <dbReference type="Proteomes" id="UP000054047"/>
    </source>
</evidence>
<dbReference type="EMBL" id="KN727065">
    <property type="protein sequence ID" value="KIH66570.1"/>
    <property type="molecule type" value="Genomic_DNA"/>
</dbReference>
<feature type="binding site" evidence="5">
    <location>
        <position position="93"/>
    </location>
    <ligand>
        <name>Zn(2+)</name>
        <dbReference type="ChEBI" id="CHEBI:29105"/>
        <note>catalytic</note>
    </ligand>
</feature>
<accession>A0A0C2GYJ0</accession>
<evidence type="ECO:0000256" key="6">
    <source>
        <dbReference type="RuleBase" id="RU361183"/>
    </source>
</evidence>
<evidence type="ECO:0000256" key="4">
    <source>
        <dbReference type="ARBA" id="ARBA00023157"/>
    </source>
</evidence>
<proteinExistence type="predicted"/>
<evidence type="ECO:0000256" key="2">
    <source>
        <dbReference type="ARBA" id="ARBA00022833"/>
    </source>
</evidence>
<dbReference type="InterPro" id="IPR000742">
    <property type="entry name" value="EGF"/>
</dbReference>
<dbReference type="EC" id="3.4.24.-" evidence="6"/>
<dbReference type="InterPro" id="IPR001506">
    <property type="entry name" value="Peptidase_M12A"/>
</dbReference>
<gene>
    <name evidence="8" type="ORF">ANCDUO_03101</name>
</gene>
<keyword evidence="4" id="KW-1015">Disulfide bond</keyword>
<keyword evidence="1 5" id="KW-0479">Metal-binding</keyword>
<dbReference type="SMART" id="SM00235">
    <property type="entry name" value="ZnMc"/>
    <property type="match status" value="1"/>
</dbReference>
<dbReference type="PROSITE" id="PS01186">
    <property type="entry name" value="EGF_2"/>
    <property type="match status" value="1"/>
</dbReference>
<evidence type="ECO:0000259" key="7">
    <source>
        <dbReference type="PROSITE" id="PS51864"/>
    </source>
</evidence>
<keyword evidence="5 6" id="KW-0645">Protease</keyword>
<dbReference type="GO" id="GO:0008270">
    <property type="term" value="F:zinc ion binding"/>
    <property type="evidence" value="ECO:0007669"/>
    <property type="project" value="UniProtKB-UniRule"/>
</dbReference>
<evidence type="ECO:0000256" key="1">
    <source>
        <dbReference type="ARBA" id="ARBA00022723"/>
    </source>
</evidence>
<evidence type="ECO:0000256" key="5">
    <source>
        <dbReference type="PROSITE-ProRule" id="PRU01211"/>
    </source>
</evidence>
<keyword evidence="3 5" id="KW-0482">Metalloprotease</keyword>
<protein>
    <recommendedName>
        <fullName evidence="6">Metalloendopeptidase</fullName>
        <ecNumber evidence="6">3.4.24.-</ecNumber>
    </recommendedName>
</protein>
<reference evidence="8 9" key="1">
    <citation type="submission" date="2013-12" db="EMBL/GenBank/DDBJ databases">
        <title>Draft genome of the parsitic nematode Ancylostoma duodenale.</title>
        <authorList>
            <person name="Mitreva M."/>
        </authorList>
    </citation>
    <scope>NUCLEOTIDE SEQUENCE [LARGE SCALE GENOMIC DNA]</scope>
    <source>
        <strain evidence="8 9">Zhejiang</strain>
    </source>
</reference>
<dbReference type="PRINTS" id="PR00480">
    <property type="entry name" value="ASTACIN"/>
</dbReference>
<sequence>MSFYSCFCLNVRIKGAKLKAAFDKAVKAWSKDTCIEFKKDASAHDRVRIITNANGCESRVGKNGGEQPLYLGNGCDTFDNVAHELGHTLGLLHTMSRYDRDEYVSMQEWNIKVNLINTVKDVGFHLLFKLQPDLLKSEYKIIPIEYNENYDTNNDYGSIMQYKWKSIAPNYTQGTFFSEKCNDKNPAKCANGGFPHPRECSKCVCPSGYGGDLCDRRVIIEHKHASSNNSTIFQPADACGSELKAEPHWKTLTDLIMNVRAEEYLDGYEKCHYWIKVRINEIEMD</sequence>
<dbReference type="Pfam" id="PF01400">
    <property type="entry name" value="Astacin"/>
    <property type="match status" value="1"/>
</dbReference>
<dbReference type="PROSITE" id="PS51864">
    <property type="entry name" value="ASTACIN"/>
    <property type="match status" value="1"/>
</dbReference>
<dbReference type="OrthoDB" id="291007at2759"/>
<feature type="active site" evidence="5">
    <location>
        <position position="84"/>
    </location>
</feature>
<dbReference type="GO" id="GO:0006508">
    <property type="term" value="P:proteolysis"/>
    <property type="evidence" value="ECO:0007669"/>
    <property type="project" value="UniProtKB-KW"/>
</dbReference>
<feature type="domain" description="Peptidase M12A" evidence="7">
    <location>
        <begin position="1"/>
        <end position="285"/>
    </location>
</feature>
<dbReference type="Proteomes" id="UP000054047">
    <property type="component" value="Unassembled WGS sequence"/>
</dbReference>
<feature type="binding site" evidence="5">
    <location>
        <position position="87"/>
    </location>
    <ligand>
        <name>Zn(2+)</name>
        <dbReference type="ChEBI" id="CHEBI:29105"/>
        <note>catalytic</note>
    </ligand>
</feature>
<feature type="binding site" evidence="5">
    <location>
        <position position="83"/>
    </location>
    <ligand>
        <name>Zn(2+)</name>
        <dbReference type="ChEBI" id="CHEBI:29105"/>
        <note>catalytic</note>
    </ligand>
</feature>
<evidence type="ECO:0000256" key="3">
    <source>
        <dbReference type="ARBA" id="ARBA00023049"/>
    </source>
</evidence>
<dbReference type="PANTHER" id="PTHR10127">
    <property type="entry name" value="DISCOIDIN, CUB, EGF, LAMININ , AND ZINC METALLOPROTEASE DOMAIN CONTAINING"/>
    <property type="match status" value="1"/>
</dbReference>
<keyword evidence="2 5" id="KW-0862">Zinc</keyword>
<comment type="cofactor">
    <cofactor evidence="5 6">
        <name>Zn(2+)</name>
        <dbReference type="ChEBI" id="CHEBI:29105"/>
    </cofactor>
    <text evidence="5 6">Binds 1 zinc ion per subunit.</text>
</comment>
<dbReference type="Gene3D" id="3.40.390.10">
    <property type="entry name" value="Collagenase (Catalytic Domain)"/>
    <property type="match status" value="1"/>
</dbReference>
<dbReference type="PANTHER" id="PTHR10127:SF793">
    <property type="entry name" value="ZINC METALLOPROTEINASE NAS-31"/>
    <property type="match status" value="1"/>
</dbReference>
<evidence type="ECO:0000313" key="8">
    <source>
        <dbReference type="EMBL" id="KIH66570.1"/>
    </source>
</evidence>
<keyword evidence="5 6" id="KW-0378">Hydrolase</keyword>
<dbReference type="InterPro" id="IPR024079">
    <property type="entry name" value="MetalloPept_cat_dom_sf"/>
</dbReference>
<dbReference type="AlphaFoldDB" id="A0A0C2GYJ0"/>
<dbReference type="SUPFAM" id="SSF55486">
    <property type="entry name" value="Metalloproteases ('zincins'), catalytic domain"/>
    <property type="match status" value="1"/>
</dbReference>
<organism evidence="8 9">
    <name type="scientific">Ancylostoma duodenale</name>
    <dbReference type="NCBI Taxonomy" id="51022"/>
    <lineage>
        <taxon>Eukaryota</taxon>
        <taxon>Metazoa</taxon>
        <taxon>Ecdysozoa</taxon>
        <taxon>Nematoda</taxon>
        <taxon>Chromadorea</taxon>
        <taxon>Rhabditida</taxon>
        <taxon>Rhabditina</taxon>
        <taxon>Rhabditomorpha</taxon>
        <taxon>Strongyloidea</taxon>
        <taxon>Ancylostomatidae</taxon>
        <taxon>Ancylostomatinae</taxon>
        <taxon>Ancylostoma</taxon>
    </lineage>
</organism>
<comment type="caution">
    <text evidence="5">Lacks conserved residue(s) required for the propagation of feature annotation.</text>
</comment>
<dbReference type="GO" id="GO:0004222">
    <property type="term" value="F:metalloendopeptidase activity"/>
    <property type="evidence" value="ECO:0007669"/>
    <property type="project" value="UniProtKB-UniRule"/>
</dbReference>
<keyword evidence="9" id="KW-1185">Reference proteome</keyword>
<name>A0A0C2GYJ0_9BILA</name>
<dbReference type="PROSITE" id="PS00022">
    <property type="entry name" value="EGF_1"/>
    <property type="match status" value="1"/>
</dbReference>